<organism evidence="3 4">
    <name type="scientific">Postia placenta MAD-698-R-SB12</name>
    <dbReference type="NCBI Taxonomy" id="670580"/>
    <lineage>
        <taxon>Eukaryota</taxon>
        <taxon>Fungi</taxon>
        <taxon>Dikarya</taxon>
        <taxon>Basidiomycota</taxon>
        <taxon>Agaricomycotina</taxon>
        <taxon>Agaricomycetes</taxon>
        <taxon>Polyporales</taxon>
        <taxon>Adustoporiaceae</taxon>
        <taxon>Rhodonia</taxon>
    </lineage>
</organism>
<dbReference type="GeneID" id="36333551"/>
<reference evidence="3 4" key="1">
    <citation type="submission" date="2017-04" db="EMBL/GenBank/DDBJ databases">
        <title>Genome Sequence of the Model Brown-Rot Fungus Postia placenta SB12.</title>
        <authorList>
            <consortium name="DOE Joint Genome Institute"/>
            <person name="Gaskell J."/>
            <person name="Kersten P."/>
            <person name="Larrondo L.F."/>
            <person name="Canessa P."/>
            <person name="Martinez D."/>
            <person name="Hibbett D."/>
            <person name="Schmoll M."/>
            <person name="Kubicek C.P."/>
            <person name="Martinez A.T."/>
            <person name="Yadav J."/>
            <person name="Master E."/>
            <person name="Magnuson J.K."/>
            <person name="James T."/>
            <person name="Yaver D."/>
            <person name="Berka R."/>
            <person name="Labutti K."/>
            <person name="Lipzen A."/>
            <person name="Aerts A."/>
            <person name="Barry K."/>
            <person name="Henrissat B."/>
            <person name="Blanchette R."/>
            <person name="Grigoriev I."/>
            <person name="Cullen D."/>
        </authorList>
    </citation>
    <scope>NUCLEOTIDE SEQUENCE [LARGE SCALE GENOMIC DNA]</scope>
    <source>
        <strain evidence="3 4">MAD-698-R-SB12</strain>
    </source>
</reference>
<proteinExistence type="predicted"/>
<dbReference type="EMBL" id="KZ110593">
    <property type="protein sequence ID" value="OSX65009.1"/>
    <property type="molecule type" value="Genomic_DNA"/>
</dbReference>
<dbReference type="RefSeq" id="XP_024341803.1">
    <property type="nucleotide sequence ID" value="XM_024488602.1"/>
</dbReference>
<protein>
    <recommendedName>
        <fullName evidence="5">Condensation domain-containing protein</fullName>
    </recommendedName>
</protein>
<evidence type="ECO:0000313" key="4">
    <source>
        <dbReference type="Proteomes" id="UP000194127"/>
    </source>
</evidence>
<keyword evidence="4" id="KW-1185">Reference proteome</keyword>
<dbReference type="InterPro" id="IPR050317">
    <property type="entry name" value="Plant_Fungal_Acyltransferase"/>
</dbReference>
<dbReference type="GO" id="GO:0016747">
    <property type="term" value="F:acyltransferase activity, transferring groups other than amino-acyl groups"/>
    <property type="evidence" value="ECO:0007669"/>
    <property type="project" value="TreeGrafter"/>
</dbReference>
<dbReference type="AlphaFoldDB" id="A0A1X6N8P0"/>
<dbReference type="OrthoDB" id="1862401at2759"/>
<evidence type="ECO:0000256" key="2">
    <source>
        <dbReference type="SAM" id="MobiDB-lite"/>
    </source>
</evidence>
<feature type="region of interest" description="Disordered" evidence="2">
    <location>
        <begin position="1"/>
        <end position="22"/>
    </location>
</feature>
<evidence type="ECO:0008006" key="5">
    <source>
        <dbReference type="Google" id="ProtNLM"/>
    </source>
</evidence>
<evidence type="ECO:0000256" key="1">
    <source>
        <dbReference type="ARBA" id="ARBA00022679"/>
    </source>
</evidence>
<accession>A0A1X6N8P0</accession>
<dbReference type="Proteomes" id="UP000194127">
    <property type="component" value="Unassembled WGS sequence"/>
</dbReference>
<evidence type="ECO:0000313" key="3">
    <source>
        <dbReference type="EMBL" id="OSX65009.1"/>
    </source>
</evidence>
<dbReference type="Pfam" id="PF02458">
    <property type="entry name" value="Transferase"/>
    <property type="match status" value="1"/>
</dbReference>
<dbReference type="InterPro" id="IPR023213">
    <property type="entry name" value="CAT-like_dom_sf"/>
</dbReference>
<dbReference type="Gene3D" id="3.30.559.10">
    <property type="entry name" value="Chloramphenicol acetyltransferase-like domain"/>
    <property type="match status" value="1"/>
</dbReference>
<dbReference type="PANTHER" id="PTHR31642">
    <property type="entry name" value="TRICHOTHECENE 3-O-ACETYLTRANSFERASE"/>
    <property type="match status" value="1"/>
</dbReference>
<name>A0A1X6N8P0_9APHY</name>
<gene>
    <name evidence="3" type="ORF">POSPLADRAFT_1178613</name>
</gene>
<keyword evidence="1" id="KW-0808">Transferase</keyword>
<dbReference type="SUPFAM" id="SSF52777">
    <property type="entry name" value="CoA-dependent acyltransferases"/>
    <property type="match status" value="1"/>
</dbReference>
<sequence length="337" mass="37412">MQTADQSKSSTSQDSCSDEHNRLVDVTVPPRLRSSSLDLSIQLPGYDLWLTFHHLADVHSVQIKNVHVVPRPLDVPKFTDALADALCYYPHAAGRLQRMDGSWSIALEDNEVPVQIEYRTSPDVGIQQSWVVQDDLAHFLNSSSSAEGDPVGGDAPLLRLKLTIAAGETAIGISWHHTLGDATTLLRFMHCLSQCYQGLQPTFPRPTFTKHDLPRPSQETTERYLPLMPHLARTYPAAILRGLCAEANEDIHPIRIRISVDKLSRLRDRMAASIKATNVKISIQDCLTAYIVSVLQRCSGVSIRMVTNAASVRKQTDHAMNILWLTSAVSPRSSTVY</sequence>
<feature type="compositionally biased region" description="Low complexity" evidence="2">
    <location>
        <begin position="1"/>
        <end position="15"/>
    </location>
</feature>
<dbReference type="PANTHER" id="PTHR31642:SF310">
    <property type="entry name" value="FATTY ALCOHOL:CAFFEOYL-COA ACYLTRANSFERASE"/>
    <property type="match status" value="1"/>
</dbReference>